<dbReference type="Gramene" id="Solyc01g056370.3.1">
    <property type="protein sequence ID" value="Solyc01g056370.3.1"/>
    <property type="gene ID" value="Solyc01g056370.3"/>
</dbReference>
<dbReference type="EnsemblPlants" id="Solyc01g056370.3.1">
    <property type="protein sequence ID" value="Solyc01g056370.3.1"/>
    <property type="gene ID" value="Solyc01g056370.3"/>
</dbReference>
<keyword evidence="2" id="KW-1185">Reference proteome</keyword>
<dbReference type="AlphaFoldDB" id="A0A3Q7ED68"/>
<proteinExistence type="predicted"/>
<evidence type="ECO:0000313" key="2">
    <source>
        <dbReference type="Proteomes" id="UP000004994"/>
    </source>
</evidence>
<dbReference type="PaxDb" id="4081-Solyc01g056370.2.1"/>
<accession>A0A3Q7ED68</accession>
<reference evidence="1" key="1">
    <citation type="journal article" date="2012" name="Nature">
        <title>The tomato genome sequence provides insights into fleshy fruit evolution.</title>
        <authorList>
            <consortium name="Tomato Genome Consortium"/>
        </authorList>
    </citation>
    <scope>NUCLEOTIDE SEQUENCE [LARGE SCALE GENOMIC DNA]</scope>
    <source>
        <strain evidence="1">cv. Heinz 1706</strain>
    </source>
</reference>
<dbReference type="Proteomes" id="UP000004994">
    <property type="component" value="Chromosome 1"/>
</dbReference>
<evidence type="ECO:0000313" key="1">
    <source>
        <dbReference type="EnsemblPlants" id="Solyc01g056370.3.1"/>
    </source>
</evidence>
<sequence length="60" mass="6939">MKTSRCQCSEPEIKVKYWTRTNLYRSVPGKAPWADPNRKALDGLRAREIKLSQGLSFQID</sequence>
<organism evidence="1">
    <name type="scientific">Solanum lycopersicum</name>
    <name type="common">Tomato</name>
    <name type="synonym">Lycopersicon esculentum</name>
    <dbReference type="NCBI Taxonomy" id="4081"/>
    <lineage>
        <taxon>Eukaryota</taxon>
        <taxon>Viridiplantae</taxon>
        <taxon>Streptophyta</taxon>
        <taxon>Embryophyta</taxon>
        <taxon>Tracheophyta</taxon>
        <taxon>Spermatophyta</taxon>
        <taxon>Magnoliopsida</taxon>
        <taxon>eudicotyledons</taxon>
        <taxon>Gunneridae</taxon>
        <taxon>Pentapetalae</taxon>
        <taxon>asterids</taxon>
        <taxon>lamiids</taxon>
        <taxon>Solanales</taxon>
        <taxon>Solanaceae</taxon>
        <taxon>Solanoideae</taxon>
        <taxon>Solaneae</taxon>
        <taxon>Solanum</taxon>
        <taxon>Solanum subgen. Lycopersicon</taxon>
    </lineage>
</organism>
<protein>
    <submittedName>
        <fullName evidence="1">Uncharacterized protein</fullName>
    </submittedName>
</protein>
<name>A0A3Q7ED68_SOLLC</name>
<reference evidence="1" key="2">
    <citation type="submission" date="2019-01" db="UniProtKB">
        <authorList>
            <consortium name="EnsemblPlants"/>
        </authorList>
    </citation>
    <scope>IDENTIFICATION</scope>
    <source>
        <strain evidence="1">cv. Heinz 1706</strain>
    </source>
</reference>
<dbReference type="InParanoid" id="A0A3Q7ED68"/>